<keyword evidence="3" id="KW-1185">Reference proteome</keyword>
<organism evidence="2 3">
    <name type="scientific">Phytophthora aleatoria</name>
    <dbReference type="NCBI Taxonomy" id="2496075"/>
    <lineage>
        <taxon>Eukaryota</taxon>
        <taxon>Sar</taxon>
        <taxon>Stramenopiles</taxon>
        <taxon>Oomycota</taxon>
        <taxon>Peronosporomycetes</taxon>
        <taxon>Peronosporales</taxon>
        <taxon>Peronosporaceae</taxon>
        <taxon>Phytophthora</taxon>
    </lineage>
</organism>
<protein>
    <recommendedName>
        <fullName evidence="4">Myb-like domain-containing protein</fullName>
    </recommendedName>
</protein>
<feature type="region of interest" description="Disordered" evidence="1">
    <location>
        <begin position="133"/>
        <end position="157"/>
    </location>
</feature>
<evidence type="ECO:0000256" key="1">
    <source>
        <dbReference type="SAM" id="MobiDB-lite"/>
    </source>
</evidence>
<evidence type="ECO:0000313" key="2">
    <source>
        <dbReference type="EMBL" id="KAG6941730.1"/>
    </source>
</evidence>
<sequence>MTEGRRRNFTEEEDLALLRQALGDRPFLQPRGGFLAKWDAIAATLVADQNFPRESLSGKTASGRFDKLVKAHRELVAEAGLLSGVSEDDDEKLTLLDEIIALIDDHATRLAAVKDNEFRKREKEEEASLAARRLAMDTLSESSEGSPPKKRKETELA</sequence>
<evidence type="ECO:0000313" key="3">
    <source>
        <dbReference type="Proteomes" id="UP000709295"/>
    </source>
</evidence>
<dbReference type="PANTHER" id="PTHR37558">
    <property type="entry name" value="HTH CENPB-TYPE DOMAIN-CONTAINING PROTEIN"/>
    <property type="match status" value="1"/>
</dbReference>
<dbReference type="PANTHER" id="PTHR37558:SF1">
    <property type="entry name" value="HTH CENPB-TYPE DOMAIN-CONTAINING PROTEIN"/>
    <property type="match status" value="1"/>
</dbReference>
<reference evidence="2" key="1">
    <citation type="submission" date="2021-01" db="EMBL/GenBank/DDBJ databases">
        <title>Phytophthora aleatoria, a newly-described species from Pinus radiata is distinct from Phytophthora cactorum isolates based on comparative genomics.</title>
        <authorList>
            <person name="Mcdougal R."/>
            <person name="Panda P."/>
            <person name="Williams N."/>
            <person name="Studholme D.J."/>
        </authorList>
    </citation>
    <scope>NUCLEOTIDE SEQUENCE</scope>
    <source>
        <strain evidence="2">NZFS 4037</strain>
    </source>
</reference>
<proteinExistence type="predicted"/>
<accession>A0A8J5LXM3</accession>
<dbReference type="EMBL" id="JAENGY010003464">
    <property type="protein sequence ID" value="KAG6941730.1"/>
    <property type="molecule type" value="Genomic_DNA"/>
</dbReference>
<comment type="caution">
    <text evidence="2">The sequence shown here is derived from an EMBL/GenBank/DDBJ whole genome shotgun (WGS) entry which is preliminary data.</text>
</comment>
<dbReference type="Proteomes" id="UP000709295">
    <property type="component" value="Unassembled WGS sequence"/>
</dbReference>
<evidence type="ECO:0008006" key="4">
    <source>
        <dbReference type="Google" id="ProtNLM"/>
    </source>
</evidence>
<dbReference type="AlphaFoldDB" id="A0A8J5LXM3"/>
<gene>
    <name evidence="2" type="ORF">JG688_00018516</name>
</gene>
<name>A0A8J5LXM3_9STRA</name>